<feature type="compositionally biased region" description="Low complexity" evidence="1">
    <location>
        <begin position="188"/>
        <end position="199"/>
    </location>
</feature>
<feature type="region of interest" description="Disordered" evidence="1">
    <location>
        <begin position="160"/>
        <end position="211"/>
    </location>
</feature>
<feature type="compositionally biased region" description="Basic and acidic residues" evidence="1">
    <location>
        <begin position="336"/>
        <end position="354"/>
    </location>
</feature>
<dbReference type="EMBL" id="ML119105">
    <property type="protein sequence ID" value="RPB17495.1"/>
    <property type="molecule type" value="Genomic_DNA"/>
</dbReference>
<evidence type="ECO:0008006" key="4">
    <source>
        <dbReference type="Google" id="ProtNLM"/>
    </source>
</evidence>
<sequence length="512" mass="56677">MSLQQVYTRFLASPDSKALFESPSMHFITTLITINSAEDILKYLTREPTFLKKRIEKPLSAIENSDSLVLEMETEMEFISSGGNYLPALDDNFLADQVVMVPIIHIVNFEDGLIKQIRLYWDQSCLLKQIGVIGRNGRNWPIKDGRDQCKLVGTSVVGTTNAPGAPKPAPVAVQNGNGNRTRAGTRKSSASSVASSTTTNPTRDPHRSLSLFTPQEDDTERIKGPAIAPRGSAKPPSRDLVEIIGTNENGEPIQKQPETFVARKGNNGFAAQRTFEIGSENDKTPKNVERTVILDPKKYHHFEFTDEPEERPLPAQAALTKQSKHSSSWGFEDFTTPEKRPLKHRKDDERHFGWSDDEEKPEPIKLPKKMVPRKDSETHFSIKDTDTPETVAKMKLTGIGRPGVNSHFEIADESPAGSHVKRPTQGKAALNNISGHWGENDSPSGGFFEAFGKEQATGGINIAGDGIGTRKSQGRELNFDDEVPGQRVQAIDLPIRTRSQTQSAKDNNIWGY</sequence>
<dbReference type="InterPro" id="IPR032710">
    <property type="entry name" value="NTF2-like_dom_sf"/>
</dbReference>
<proteinExistence type="predicted"/>
<evidence type="ECO:0000313" key="2">
    <source>
        <dbReference type="EMBL" id="RPB17495.1"/>
    </source>
</evidence>
<accession>A0A3N4LHQ9</accession>
<reference evidence="2 3" key="1">
    <citation type="journal article" date="2018" name="Nat. Ecol. Evol.">
        <title>Pezizomycetes genomes reveal the molecular basis of ectomycorrhizal truffle lifestyle.</title>
        <authorList>
            <person name="Murat C."/>
            <person name="Payen T."/>
            <person name="Noel B."/>
            <person name="Kuo A."/>
            <person name="Morin E."/>
            <person name="Chen J."/>
            <person name="Kohler A."/>
            <person name="Krizsan K."/>
            <person name="Balestrini R."/>
            <person name="Da Silva C."/>
            <person name="Montanini B."/>
            <person name="Hainaut M."/>
            <person name="Levati E."/>
            <person name="Barry K.W."/>
            <person name="Belfiori B."/>
            <person name="Cichocki N."/>
            <person name="Clum A."/>
            <person name="Dockter R.B."/>
            <person name="Fauchery L."/>
            <person name="Guy J."/>
            <person name="Iotti M."/>
            <person name="Le Tacon F."/>
            <person name="Lindquist E.A."/>
            <person name="Lipzen A."/>
            <person name="Malagnac F."/>
            <person name="Mello A."/>
            <person name="Molinier V."/>
            <person name="Miyauchi S."/>
            <person name="Poulain J."/>
            <person name="Riccioni C."/>
            <person name="Rubini A."/>
            <person name="Sitrit Y."/>
            <person name="Splivallo R."/>
            <person name="Traeger S."/>
            <person name="Wang M."/>
            <person name="Zifcakova L."/>
            <person name="Wipf D."/>
            <person name="Zambonelli A."/>
            <person name="Paolocci F."/>
            <person name="Nowrousian M."/>
            <person name="Ottonello S."/>
            <person name="Baldrian P."/>
            <person name="Spatafora J.W."/>
            <person name="Henrissat B."/>
            <person name="Nagy L.G."/>
            <person name="Aury J.M."/>
            <person name="Wincker P."/>
            <person name="Grigoriev I.V."/>
            <person name="Bonfante P."/>
            <person name="Martin F.M."/>
        </authorList>
    </citation>
    <scope>NUCLEOTIDE SEQUENCE [LARGE SCALE GENOMIC DNA]</scope>
    <source>
        <strain evidence="2 3">CCBAS932</strain>
    </source>
</reference>
<dbReference type="OrthoDB" id="1162399at2759"/>
<organism evidence="2 3">
    <name type="scientific">Morchella conica CCBAS932</name>
    <dbReference type="NCBI Taxonomy" id="1392247"/>
    <lineage>
        <taxon>Eukaryota</taxon>
        <taxon>Fungi</taxon>
        <taxon>Dikarya</taxon>
        <taxon>Ascomycota</taxon>
        <taxon>Pezizomycotina</taxon>
        <taxon>Pezizomycetes</taxon>
        <taxon>Pezizales</taxon>
        <taxon>Morchellaceae</taxon>
        <taxon>Morchella</taxon>
    </lineage>
</organism>
<dbReference type="AlphaFoldDB" id="A0A3N4LHQ9"/>
<evidence type="ECO:0000256" key="1">
    <source>
        <dbReference type="SAM" id="MobiDB-lite"/>
    </source>
</evidence>
<dbReference type="SUPFAM" id="SSF54427">
    <property type="entry name" value="NTF2-like"/>
    <property type="match status" value="1"/>
</dbReference>
<gene>
    <name evidence="2" type="ORF">P167DRAFT_569247</name>
</gene>
<dbReference type="STRING" id="1392247.A0A3N4LHQ9"/>
<dbReference type="Proteomes" id="UP000277580">
    <property type="component" value="Unassembled WGS sequence"/>
</dbReference>
<dbReference type="InParanoid" id="A0A3N4LHQ9"/>
<evidence type="ECO:0000313" key="3">
    <source>
        <dbReference type="Proteomes" id="UP000277580"/>
    </source>
</evidence>
<protein>
    <recommendedName>
        <fullName evidence="4">NTF2-like protein</fullName>
    </recommendedName>
</protein>
<keyword evidence="3" id="KW-1185">Reference proteome</keyword>
<feature type="region of interest" description="Disordered" evidence="1">
    <location>
        <begin position="321"/>
        <end position="363"/>
    </location>
</feature>
<name>A0A3N4LHQ9_9PEZI</name>